<evidence type="ECO:0000313" key="1">
    <source>
        <dbReference type="EMBL" id="MBW0492508.1"/>
    </source>
</evidence>
<gene>
    <name evidence="1" type="ORF">O181_032223</name>
</gene>
<dbReference type="Proteomes" id="UP000765509">
    <property type="component" value="Unassembled WGS sequence"/>
</dbReference>
<dbReference type="InterPro" id="IPR012337">
    <property type="entry name" value="RNaseH-like_sf"/>
</dbReference>
<evidence type="ECO:0000313" key="2">
    <source>
        <dbReference type="Proteomes" id="UP000765509"/>
    </source>
</evidence>
<reference evidence="1" key="1">
    <citation type="submission" date="2021-03" db="EMBL/GenBank/DDBJ databases">
        <title>Draft genome sequence of rust myrtle Austropuccinia psidii MF-1, a brazilian biotype.</title>
        <authorList>
            <person name="Quecine M.C."/>
            <person name="Pachon D.M.R."/>
            <person name="Bonatelli M.L."/>
            <person name="Correr F.H."/>
            <person name="Franceschini L.M."/>
            <person name="Leite T.F."/>
            <person name="Margarido G.R.A."/>
            <person name="Almeida C.A."/>
            <person name="Ferrarezi J.A."/>
            <person name="Labate C.A."/>
        </authorList>
    </citation>
    <scope>NUCLEOTIDE SEQUENCE</scope>
    <source>
        <strain evidence="1">MF-1</strain>
    </source>
</reference>
<sequence>MYSRSVGFLAFHKEDTAMETALFFVNKLISTCEIPNPIISGRDPKFISESFSNLYDMLGTKLEFSKNYNLQTDDCAERMIQAMEDIMKRFCPYGMEYKDHEGYTQTGSKACQHFNWLTKQASTLPQENHPHL</sequence>
<evidence type="ECO:0008006" key="3">
    <source>
        <dbReference type="Google" id="ProtNLM"/>
    </source>
</evidence>
<dbReference type="Gene3D" id="3.30.420.10">
    <property type="entry name" value="Ribonuclease H-like superfamily/Ribonuclease H"/>
    <property type="match status" value="1"/>
</dbReference>
<dbReference type="EMBL" id="AVOT02011616">
    <property type="protein sequence ID" value="MBW0492508.1"/>
    <property type="molecule type" value="Genomic_DNA"/>
</dbReference>
<dbReference type="GO" id="GO:0003676">
    <property type="term" value="F:nucleic acid binding"/>
    <property type="evidence" value="ECO:0007669"/>
    <property type="project" value="InterPro"/>
</dbReference>
<organism evidence="1 2">
    <name type="scientific">Austropuccinia psidii MF-1</name>
    <dbReference type="NCBI Taxonomy" id="1389203"/>
    <lineage>
        <taxon>Eukaryota</taxon>
        <taxon>Fungi</taxon>
        <taxon>Dikarya</taxon>
        <taxon>Basidiomycota</taxon>
        <taxon>Pucciniomycotina</taxon>
        <taxon>Pucciniomycetes</taxon>
        <taxon>Pucciniales</taxon>
        <taxon>Sphaerophragmiaceae</taxon>
        <taxon>Austropuccinia</taxon>
    </lineage>
</organism>
<dbReference type="SUPFAM" id="SSF53098">
    <property type="entry name" value="Ribonuclease H-like"/>
    <property type="match status" value="1"/>
</dbReference>
<dbReference type="OrthoDB" id="3240190at2759"/>
<dbReference type="InterPro" id="IPR036397">
    <property type="entry name" value="RNaseH_sf"/>
</dbReference>
<dbReference type="AlphaFoldDB" id="A0A9Q3D169"/>
<proteinExistence type="predicted"/>
<comment type="caution">
    <text evidence="1">The sequence shown here is derived from an EMBL/GenBank/DDBJ whole genome shotgun (WGS) entry which is preliminary data.</text>
</comment>
<name>A0A9Q3D169_9BASI</name>
<keyword evidence="2" id="KW-1185">Reference proteome</keyword>
<protein>
    <recommendedName>
        <fullName evidence="3">Integrase catalytic domain-containing protein</fullName>
    </recommendedName>
</protein>
<accession>A0A9Q3D169</accession>